<name>A0A932A8L7_9BACT</name>
<keyword evidence="5 6" id="KW-0472">Membrane</keyword>
<evidence type="ECO:0000256" key="2">
    <source>
        <dbReference type="ARBA" id="ARBA00009012"/>
    </source>
</evidence>
<comment type="caution">
    <text evidence="7">The sequence shown here is derived from an EMBL/GenBank/DDBJ whole genome shotgun (WGS) entry which is preliminary data.</text>
</comment>
<evidence type="ECO:0000313" key="7">
    <source>
        <dbReference type="EMBL" id="MBI2678701.1"/>
    </source>
</evidence>
<dbReference type="PANTHER" id="PTHR13353">
    <property type="entry name" value="TRANSMEMBRANE PROTEIN 19"/>
    <property type="match status" value="1"/>
</dbReference>
<proteinExistence type="inferred from homology"/>
<dbReference type="Proteomes" id="UP000779809">
    <property type="component" value="Unassembled WGS sequence"/>
</dbReference>
<accession>A0A932A8L7</accession>
<feature type="transmembrane region" description="Helical" evidence="6">
    <location>
        <begin position="25"/>
        <end position="43"/>
    </location>
</feature>
<evidence type="ECO:0000256" key="4">
    <source>
        <dbReference type="ARBA" id="ARBA00022989"/>
    </source>
</evidence>
<feature type="transmembrane region" description="Helical" evidence="6">
    <location>
        <begin position="100"/>
        <end position="118"/>
    </location>
</feature>
<gene>
    <name evidence="7" type="ORF">HYX28_07945</name>
</gene>
<feature type="transmembrane region" description="Helical" evidence="6">
    <location>
        <begin position="203"/>
        <end position="224"/>
    </location>
</feature>
<reference evidence="7" key="1">
    <citation type="submission" date="2020-07" db="EMBL/GenBank/DDBJ databases">
        <title>Huge and variable diversity of episymbiotic CPR bacteria and DPANN archaea in groundwater ecosystems.</title>
        <authorList>
            <person name="He C.Y."/>
            <person name="Keren R."/>
            <person name="Whittaker M."/>
            <person name="Farag I.F."/>
            <person name="Doudna J."/>
            <person name="Cate J.H.D."/>
            <person name="Banfield J.F."/>
        </authorList>
    </citation>
    <scope>NUCLEOTIDE SEQUENCE</scope>
    <source>
        <strain evidence="7">NC_groundwater_580_Pr5_B-0.1um_64_19</strain>
    </source>
</reference>
<evidence type="ECO:0000256" key="1">
    <source>
        <dbReference type="ARBA" id="ARBA00004141"/>
    </source>
</evidence>
<dbReference type="AlphaFoldDB" id="A0A932A8L7"/>
<feature type="transmembrane region" description="Helical" evidence="6">
    <location>
        <begin position="49"/>
        <end position="69"/>
    </location>
</feature>
<dbReference type="GO" id="GO:0016020">
    <property type="term" value="C:membrane"/>
    <property type="evidence" value="ECO:0007669"/>
    <property type="project" value="UniProtKB-SubCell"/>
</dbReference>
<comment type="subcellular location">
    <subcellularLocation>
        <location evidence="1">Membrane</location>
        <topology evidence="1">Multi-pass membrane protein</topology>
    </subcellularLocation>
</comment>
<feature type="transmembrane region" description="Helical" evidence="6">
    <location>
        <begin position="236"/>
        <end position="254"/>
    </location>
</feature>
<feature type="transmembrane region" description="Helical" evidence="6">
    <location>
        <begin position="139"/>
        <end position="167"/>
    </location>
</feature>
<evidence type="ECO:0000313" key="8">
    <source>
        <dbReference type="Proteomes" id="UP000779809"/>
    </source>
</evidence>
<protein>
    <submittedName>
        <fullName evidence="7">DUF92 domain-containing protein</fullName>
    </submittedName>
</protein>
<feature type="transmembrane region" description="Helical" evidence="6">
    <location>
        <begin position="269"/>
        <end position="287"/>
    </location>
</feature>
<dbReference type="InterPro" id="IPR002794">
    <property type="entry name" value="DUF92_TMEM19"/>
</dbReference>
<feature type="transmembrane region" description="Helical" evidence="6">
    <location>
        <begin position="76"/>
        <end position="94"/>
    </location>
</feature>
<sequence>MALTPVPPPTAASATSRKPSRAASYQAWAVIIGFAPAAFILYFGPRLPFGNIALSAAISALFALIAWLLRGVNASGALAGFAIAFTFYLAGGTLERGWRGFAVLLFVFVLTWAATRAGNGRKAARGIAEPGHGRDAPQVVANVGLAAYALLLPLPPLALCCAIAVLAEAAADTCSSELGKAFGGKTVLITNGRRVAPGTDGGISLLGVVSAIVSAAAVCSLAAVIGALPRGATTRVTIAAVLATFLDSLLGATLEGKVWMNRVWLNNDAVNLLSTAAAAFFALVLCLY</sequence>
<dbReference type="EMBL" id="JACPNR010000009">
    <property type="protein sequence ID" value="MBI2678701.1"/>
    <property type="molecule type" value="Genomic_DNA"/>
</dbReference>
<evidence type="ECO:0000256" key="6">
    <source>
        <dbReference type="SAM" id="Phobius"/>
    </source>
</evidence>
<dbReference type="PANTHER" id="PTHR13353:SF5">
    <property type="entry name" value="TRANSMEMBRANE PROTEIN 19"/>
    <property type="match status" value="1"/>
</dbReference>
<keyword evidence="3 6" id="KW-0812">Transmembrane</keyword>
<dbReference type="Pfam" id="PF01940">
    <property type="entry name" value="DUF92"/>
    <property type="match status" value="1"/>
</dbReference>
<evidence type="ECO:0000256" key="3">
    <source>
        <dbReference type="ARBA" id="ARBA00022692"/>
    </source>
</evidence>
<evidence type="ECO:0000256" key="5">
    <source>
        <dbReference type="ARBA" id="ARBA00023136"/>
    </source>
</evidence>
<organism evidence="7 8">
    <name type="scientific">Candidatus Korobacter versatilis</name>
    <dbReference type="NCBI Taxonomy" id="658062"/>
    <lineage>
        <taxon>Bacteria</taxon>
        <taxon>Pseudomonadati</taxon>
        <taxon>Acidobacteriota</taxon>
        <taxon>Terriglobia</taxon>
        <taxon>Terriglobales</taxon>
        <taxon>Candidatus Korobacteraceae</taxon>
        <taxon>Candidatus Korobacter</taxon>
    </lineage>
</organism>
<comment type="similarity">
    <text evidence="2">Belongs to the TMEM19 family.</text>
</comment>
<keyword evidence="4 6" id="KW-1133">Transmembrane helix</keyword>